<protein>
    <recommendedName>
        <fullName evidence="2">AIG1-type G domain-containing protein</fullName>
    </recommendedName>
</protein>
<feature type="domain" description="AIG1-type G" evidence="2">
    <location>
        <begin position="8"/>
        <end position="41"/>
    </location>
</feature>
<accession>A0AA38TRT0</accession>
<dbReference type="EMBL" id="JARYMX010000002">
    <property type="protein sequence ID" value="KAJ9559840.1"/>
    <property type="molecule type" value="Genomic_DNA"/>
</dbReference>
<evidence type="ECO:0000256" key="1">
    <source>
        <dbReference type="ARBA" id="ARBA00022741"/>
    </source>
</evidence>
<evidence type="ECO:0000313" key="3">
    <source>
        <dbReference type="EMBL" id="KAJ9559840.1"/>
    </source>
</evidence>
<gene>
    <name evidence="3" type="ORF">OSB04_005000</name>
</gene>
<organism evidence="3 4">
    <name type="scientific">Centaurea solstitialis</name>
    <name type="common">yellow star-thistle</name>
    <dbReference type="NCBI Taxonomy" id="347529"/>
    <lineage>
        <taxon>Eukaryota</taxon>
        <taxon>Viridiplantae</taxon>
        <taxon>Streptophyta</taxon>
        <taxon>Embryophyta</taxon>
        <taxon>Tracheophyta</taxon>
        <taxon>Spermatophyta</taxon>
        <taxon>Magnoliopsida</taxon>
        <taxon>eudicotyledons</taxon>
        <taxon>Gunneridae</taxon>
        <taxon>Pentapetalae</taxon>
        <taxon>asterids</taxon>
        <taxon>campanulids</taxon>
        <taxon>Asterales</taxon>
        <taxon>Asteraceae</taxon>
        <taxon>Carduoideae</taxon>
        <taxon>Cardueae</taxon>
        <taxon>Centaureinae</taxon>
        <taxon>Centaurea</taxon>
    </lineage>
</organism>
<evidence type="ECO:0000259" key="2">
    <source>
        <dbReference type="Pfam" id="PF04548"/>
    </source>
</evidence>
<evidence type="ECO:0000313" key="4">
    <source>
        <dbReference type="Proteomes" id="UP001172457"/>
    </source>
</evidence>
<dbReference type="AlphaFoldDB" id="A0AA38TRT0"/>
<dbReference type="InterPro" id="IPR006703">
    <property type="entry name" value="G_AIG1"/>
</dbReference>
<proteinExistence type="predicted"/>
<keyword evidence="4" id="KW-1185">Reference proteome</keyword>
<dbReference type="InterPro" id="IPR027417">
    <property type="entry name" value="P-loop_NTPase"/>
</dbReference>
<dbReference type="Proteomes" id="UP001172457">
    <property type="component" value="Chromosome 2"/>
</dbReference>
<dbReference type="Gene3D" id="3.40.50.300">
    <property type="entry name" value="P-loop containing nucleotide triphosphate hydrolases"/>
    <property type="match status" value="1"/>
</dbReference>
<dbReference type="GO" id="GO:0005525">
    <property type="term" value="F:GTP binding"/>
    <property type="evidence" value="ECO:0007669"/>
    <property type="project" value="InterPro"/>
</dbReference>
<reference evidence="3" key="1">
    <citation type="submission" date="2023-03" db="EMBL/GenBank/DDBJ databases">
        <title>Chromosome-scale reference genome and RAD-based genetic map of yellow starthistle (Centaurea solstitialis) reveal putative structural variation and QTLs associated with invader traits.</title>
        <authorList>
            <person name="Reatini B."/>
            <person name="Cang F.A."/>
            <person name="Jiang Q."/>
            <person name="Mckibben M.T.W."/>
            <person name="Barker M.S."/>
            <person name="Rieseberg L.H."/>
            <person name="Dlugosch K.M."/>
        </authorList>
    </citation>
    <scope>NUCLEOTIDE SEQUENCE</scope>
    <source>
        <strain evidence="3">CAN-66</strain>
        <tissue evidence="3">Leaf</tissue>
    </source>
</reference>
<sequence>MMGEGDLRTLILVGRMGNGKSATGNSILGKKTLVSIFELNMINPTSVISLALHLVLMMKLLGRRLSVVSRCLLMVFMSFSLYSVCNHFSGEEKAAEKKNL</sequence>
<keyword evidence="1" id="KW-0547">Nucleotide-binding</keyword>
<name>A0AA38TRT0_9ASTR</name>
<comment type="caution">
    <text evidence="3">The sequence shown here is derived from an EMBL/GenBank/DDBJ whole genome shotgun (WGS) entry which is preliminary data.</text>
</comment>
<dbReference type="Pfam" id="PF04548">
    <property type="entry name" value="AIG1"/>
    <property type="match status" value="1"/>
</dbReference>